<feature type="transmembrane region" description="Helical" evidence="1">
    <location>
        <begin position="84"/>
        <end position="106"/>
    </location>
</feature>
<feature type="transmembrane region" description="Helical" evidence="1">
    <location>
        <begin position="36"/>
        <end position="63"/>
    </location>
</feature>
<feature type="transmembrane region" description="Helical" evidence="1">
    <location>
        <begin position="301"/>
        <end position="322"/>
    </location>
</feature>
<evidence type="ECO:0000313" key="3">
    <source>
        <dbReference type="Proteomes" id="UP001157126"/>
    </source>
</evidence>
<feature type="transmembrane region" description="Helical" evidence="1">
    <location>
        <begin position="183"/>
        <end position="206"/>
    </location>
</feature>
<keyword evidence="3" id="KW-1185">Reference proteome</keyword>
<dbReference type="PANTHER" id="PTHR37814">
    <property type="entry name" value="CONSERVED MEMBRANE PROTEIN"/>
    <property type="match status" value="1"/>
</dbReference>
<comment type="caution">
    <text evidence="2">The sequence shown here is derived from an EMBL/GenBank/DDBJ whole genome shotgun (WGS) entry which is preliminary data.</text>
</comment>
<feature type="transmembrane region" description="Helical" evidence="1">
    <location>
        <begin position="218"/>
        <end position="240"/>
    </location>
</feature>
<feature type="transmembrane region" description="Helical" evidence="1">
    <location>
        <begin position="145"/>
        <end position="163"/>
    </location>
</feature>
<protein>
    <submittedName>
        <fullName evidence="2">Membrane protein</fullName>
    </submittedName>
</protein>
<dbReference type="PANTHER" id="PTHR37814:SF1">
    <property type="entry name" value="MEMBRANE PROTEIN"/>
    <property type="match status" value="1"/>
</dbReference>
<dbReference type="Proteomes" id="UP001157126">
    <property type="component" value="Unassembled WGS sequence"/>
</dbReference>
<dbReference type="EMBL" id="BSUO01000001">
    <property type="protein sequence ID" value="GMA42246.1"/>
    <property type="molecule type" value="Genomic_DNA"/>
</dbReference>
<sequence>MAKRTTTFGIAATYIGTVIGAGFASGQEVLQYFVSFGPAGLAAIVLATLLFFGFGALAMLLGHHLQTDRYAPIMEWRGYRLPRLFADFFITLSLAGTFVIMVAGAGSTFAQAFGVPAFVGSIAVGVLCILNLLKGLDGLVRVQSILVPLLIAGAIGVAVHAILNPIDGGGGDAAAQVNSSPLINQWTMAGILYVAFNVQLAIAVLVPLGHGRASVRSMVWGALIGALGLGAGAAAVYLAMNANASLVGTAELPMVDLADRIGPGWGLAYSVVLFIGLYSTAVSCFYGSVHRVTSSERLGNPPTMPVMIGVAVAGVVLSFVGFTDLISYVYPILGYGGMVIMLILLAAGWDALRTRRRGQDSVPTGV</sequence>
<gene>
    <name evidence="2" type="ORF">GCM10025883_42910</name>
</gene>
<feature type="transmembrane region" description="Helical" evidence="1">
    <location>
        <begin position="267"/>
        <end position="289"/>
    </location>
</feature>
<organism evidence="2 3">
    <name type="scientific">Mobilicoccus caccae</name>
    <dbReference type="NCBI Taxonomy" id="1859295"/>
    <lineage>
        <taxon>Bacteria</taxon>
        <taxon>Bacillati</taxon>
        <taxon>Actinomycetota</taxon>
        <taxon>Actinomycetes</taxon>
        <taxon>Micrococcales</taxon>
        <taxon>Dermatophilaceae</taxon>
        <taxon>Mobilicoccus</taxon>
    </lineage>
</organism>
<keyword evidence="1" id="KW-1133">Transmembrane helix</keyword>
<feature type="transmembrane region" description="Helical" evidence="1">
    <location>
        <begin position="112"/>
        <end position="133"/>
    </location>
</feature>
<dbReference type="InterPro" id="IPR038728">
    <property type="entry name" value="YkvI-like"/>
</dbReference>
<name>A0ABQ6IXV5_9MICO</name>
<feature type="transmembrane region" description="Helical" evidence="1">
    <location>
        <begin position="328"/>
        <end position="349"/>
    </location>
</feature>
<reference evidence="3" key="1">
    <citation type="journal article" date="2019" name="Int. J. Syst. Evol. Microbiol.">
        <title>The Global Catalogue of Microorganisms (GCM) 10K type strain sequencing project: providing services to taxonomists for standard genome sequencing and annotation.</title>
        <authorList>
            <consortium name="The Broad Institute Genomics Platform"/>
            <consortium name="The Broad Institute Genome Sequencing Center for Infectious Disease"/>
            <person name="Wu L."/>
            <person name="Ma J."/>
        </authorList>
    </citation>
    <scope>NUCLEOTIDE SEQUENCE [LARGE SCALE GENOMIC DNA]</scope>
    <source>
        <strain evidence="3">NBRC 113072</strain>
    </source>
</reference>
<keyword evidence="1" id="KW-0812">Transmembrane</keyword>
<dbReference type="RefSeq" id="WP_284305686.1">
    <property type="nucleotide sequence ID" value="NZ_BSUO01000001.1"/>
</dbReference>
<keyword evidence="1" id="KW-0472">Membrane</keyword>
<evidence type="ECO:0000313" key="2">
    <source>
        <dbReference type="EMBL" id="GMA42246.1"/>
    </source>
</evidence>
<proteinExistence type="predicted"/>
<evidence type="ECO:0000256" key="1">
    <source>
        <dbReference type="SAM" id="Phobius"/>
    </source>
</evidence>
<accession>A0ABQ6IXV5</accession>